<evidence type="ECO:0000256" key="1">
    <source>
        <dbReference type="SAM" id="Phobius"/>
    </source>
</evidence>
<dbReference type="CDD" id="cd04179">
    <property type="entry name" value="DPM_DPG-synthase_like"/>
    <property type="match status" value="1"/>
</dbReference>
<evidence type="ECO:0000313" key="4">
    <source>
        <dbReference type="Proteomes" id="UP000269352"/>
    </source>
</evidence>
<dbReference type="InterPro" id="IPR001173">
    <property type="entry name" value="Glyco_trans_2-like"/>
</dbReference>
<feature type="transmembrane region" description="Helical" evidence="1">
    <location>
        <begin position="243"/>
        <end position="262"/>
    </location>
</feature>
<gene>
    <name evidence="3" type="ORF">NO1_0941</name>
</gene>
<dbReference type="EMBL" id="BGZN01000014">
    <property type="protein sequence ID" value="GBR73593.1"/>
    <property type="molecule type" value="Genomic_DNA"/>
</dbReference>
<evidence type="ECO:0000313" key="3">
    <source>
        <dbReference type="EMBL" id="GBR73593.1"/>
    </source>
</evidence>
<dbReference type="SUPFAM" id="SSF53448">
    <property type="entry name" value="Nucleotide-diphospho-sugar transferases"/>
    <property type="match status" value="1"/>
</dbReference>
<dbReference type="Proteomes" id="UP000269352">
    <property type="component" value="Unassembled WGS sequence"/>
</dbReference>
<reference evidence="3 4" key="1">
    <citation type="journal article" date="2019" name="ISME J.">
        <title>Genome analyses of uncultured TG2/ZB3 bacteria in 'Margulisbacteria' specifically attached to ectosymbiotic spirochetes of protists in the termite gut.</title>
        <authorList>
            <person name="Utami Y.D."/>
            <person name="Kuwahara H."/>
            <person name="Igai K."/>
            <person name="Murakami T."/>
            <person name="Sugaya K."/>
            <person name="Morikawa T."/>
            <person name="Nagura Y."/>
            <person name="Yuki M."/>
            <person name="Deevong P."/>
            <person name="Inoue T."/>
            <person name="Kihara K."/>
            <person name="Lo N."/>
            <person name="Yamada A."/>
            <person name="Ohkuma M."/>
            <person name="Hongoh Y."/>
        </authorList>
    </citation>
    <scope>NUCLEOTIDE SEQUENCE [LARGE SCALE GENOMIC DNA]</scope>
    <source>
        <strain evidence="3">NkOx7-01</strain>
    </source>
</reference>
<comment type="caution">
    <text evidence="3">The sequence shown here is derived from an EMBL/GenBank/DDBJ whole genome shotgun (WGS) entry which is preliminary data.</text>
</comment>
<feature type="domain" description="Glycosyltransferase 2-like" evidence="2">
    <location>
        <begin position="9"/>
        <end position="177"/>
    </location>
</feature>
<keyword evidence="3" id="KW-0808">Transferase</keyword>
<dbReference type="Gene3D" id="3.90.550.10">
    <property type="entry name" value="Spore Coat Polysaccharide Biosynthesis Protein SpsA, Chain A"/>
    <property type="match status" value="1"/>
</dbReference>
<sequence>MPDKNFILSLIIPCYNEERTITACLEKVRAIAEGQDFALELIVVDDASTDGSQRELQAIAKKYPEIKLLNHTRNQGKGAVLRTGLLQATGDFIGIQDADDEYDPYDYIALLQPLLRGEAEVVYGSRYLQTNTRRVLYFWHTAMNKFLTKFSNMFTNLDLTDMETCYKLFSKAVIQKIAPSLRENRFGFEPEITARIAQAGYRIYECAISYNPRSYEEGKKIGWYDGVRALVCIMRYSIKSVPFYLRWLFYLLMSGLYVLEFLGSFQRRFRRKNNPNSRSFRLGLKQKTVRESGCWP</sequence>
<dbReference type="InterPro" id="IPR050256">
    <property type="entry name" value="Glycosyltransferase_2"/>
</dbReference>
<evidence type="ECO:0000259" key="2">
    <source>
        <dbReference type="Pfam" id="PF00535"/>
    </source>
</evidence>
<dbReference type="PANTHER" id="PTHR48090:SF7">
    <property type="entry name" value="RFBJ PROTEIN"/>
    <property type="match status" value="1"/>
</dbReference>
<keyword evidence="1" id="KW-0472">Membrane</keyword>
<dbReference type="PANTHER" id="PTHR48090">
    <property type="entry name" value="UNDECAPRENYL-PHOSPHATE 4-DEOXY-4-FORMAMIDO-L-ARABINOSE TRANSFERASE-RELATED"/>
    <property type="match status" value="1"/>
</dbReference>
<dbReference type="GO" id="GO:0016740">
    <property type="term" value="F:transferase activity"/>
    <property type="evidence" value="ECO:0007669"/>
    <property type="project" value="UniProtKB-KW"/>
</dbReference>
<dbReference type="Pfam" id="PF00535">
    <property type="entry name" value="Glycos_transf_2"/>
    <property type="match status" value="1"/>
</dbReference>
<dbReference type="InterPro" id="IPR029044">
    <property type="entry name" value="Nucleotide-diphossugar_trans"/>
</dbReference>
<dbReference type="AlphaFoldDB" id="A0A388TBB0"/>
<proteinExistence type="predicted"/>
<keyword evidence="1" id="KW-1133">Transmembrane helix</keyword>
<protein>
    <submittedName>
        <fullName evidence="3">Glycosyl transferase GTA-type super family</fullName>
    </submittedName>
</protein>
<keyword evidence="1" id="KW-0812">Transmembrane</keyword>
<organism evidence="3 4">
    <name type="scientific">Termititenax aidoneus</name>
    <dbReference type="NCBI Taxonomy" id="2218524"/>
    <lineage>
        <taxon>Bacteria</taxon>
        <taxon>Bacillati</taxon>
        <taxon>Candidatus Margulisiibacteriota</taxon>
        <taxon>Candidatus Termititenacia</taxon>
        <taxon>Candidatus Termititenacales</taxon>
        <taxon>Candidatus Termititenacaceae</taxon>
        <taxon>Candidatus Termititenax</taxon>
    </lineage>
</organism>
<name>A0A388TBB0_TERA1</name>
<keyword evidence="4" id="KW-1185">Reference proteome</keyword>
<accession>A0A388TBB0</accession>